<feature type="compositionally biased region" description="Polar residues" evidence="1">
    <location>
        <begin position="130"/>
        <end position="145"/>
    </location>
</feature>
<dbReference type="Proteomes" id="UP000717515">
    <property type="component" value="Unassembled WGS sequence"/>
</dbReference>
<gene>
    <name evidence="2" type="ORF">KVV02_001873</name>
</gene>
<feature type="region of interest" description="Disordered" evidence="1">
    <location>
        <begin position="119"/>
        <end position="150"/>
    </location>
</feature>
<protein>
    <submittedName>
        <fullName evidence="2">Uncharacterized protein</fullName>
    </submittedName>
</protein>
<evidence type="ECO:0000313" key="2">
    <source>
        <dbReference type="EMBL" id="KAG9326923.1"/>
    </source>
</evidence>
<dbReference type="AlphaFoldDB" id="A0A9P8A905"/>
<feature type="non-terminal residue" evidence="2">
    <location>
        <position position="176"/>
    </location>
</feature>
<comment type="caution">
    <text evidence="2">The sequence shown here is derived from an EMBL/GenBank/DDBJ whole genome shotgun (WGS) entry which is preliminary data.</text>
</comment>
<feature type="region of interest" description="Disordered" evidence="1">
    <location>
        <begin position="1"/>
        <end position="89"/>
    </location>
</feature>
<feature type="compositionally biased region" description="Basic and acidic residues" evidence="1">
    <location>
        <begin position="27"/>
        <end position="36"/>
    </location>
</feature>
<feature type="compositionally biased region" description="Basic and acidic residues" evidence="1">
    <location>
        <begin position="47"/>
        <end position="66"/>
    </location>
</feature>
<name>A0A9P8A905_MORAP</name>
<sequence length="176" mass="19643">MNWTGGRRTRIQQNDEQIRQRHHFERLRRPQSDKNRAFGKSPTTHDSNPKHTSSNDDEHDPLDKSGGRSCSTSDLPAASRIGSSTRGISAMDYEVARRACLRLLDSPKFDCLGEPYLLKPPSRPPALRNHQASPLGSKNPNCSSETESDTDVYQVDLTLDLSHNGDCDSKVDQGNE</sequence>
<proteinExistence type="predicted"/>
<accession>A0A9P8A905</accession>
<organism evidence="2 3">
    <name type="scientific">Mortierella alpina</name>
    <name type="common">Oleaginous fungus</name>
    <name type="synonym">Mortierella renispora</name>
    <dbReference type="NCBI Taxonomy" id="64518"/>
    <lineage>
        <taxon>Eukaryota</taxon>
        <taxon>Fungi</taxon>
        <taxon>Fungi incertae sedis</taxon>
        <taxon>Mucoromycota</taxon>
        <taxon>Mortierellomycotina</taxon>
        <taxon>Mortierellomycetes</taxon>
        <taxon>Mortierellales</taxon>
        <taxon>Mortierellaceae</taxon>
        <taxon>Mortierella</taxon>
    </lineage>
</organism>
<evidence type="ECO:0000313" key="3">
    <source>
        <dbReference type="Proteomes" id="UP000717515"/>
    </source>
</evidence>
<evidence type="ECO:0000256" key="1">
    <source>
        <dbReference type="SAM" id="MobiDB-lite"/>
    </source>
</evidence>
<reference evidence="2" key="1">
    <citation type="submission" date="2021-07" db="EMBL/GenBank/DDBJ databases">
        <title>Draft genome of Mortierella alpina, strain LL118, isolated from an aspen leaf litter sample.</title>
        <authorList>
            <person name="Yang S."/>
            <person name="Vinatzer B.A."/>
        </authorList>
    </citation>
    <scope>NUCLEOTIDE SEQUENCE</scope>
    <source>
        <strain evidence="2">LL118</strain>
    </source>
</reference>
<dbReference type="EMBL" id="JAIFTL010000011">
    <property type="protein sequence ID" value="KAG9326923.1"/>
    <property type="molecule type" value="Genomic_DNA"/>
</dbReference>